<keyword evidence="5" id="KW-0804">Transcription</keyword>
<keyword evidence="3" id="KW-0238">DNA-binding</keyword>
<dbReference type="PROSITE" id="PS51703">
    <property type="entry name" value="DZF"/>
    <property type="match status" value="1"/>
</dbReference>
<sequence length="371" mass="41249">MMHPRSFQNRHRASPNAPFVSSVPFDLTMYEPDLCVPSDDRALTDVLLQHYTSITPSSSDQQGLTSLVNKTTEILEAIIVNPTEFLAGQLEEVRVVGSFKFGTWLAGHKTADLVIVFRTLPTAEASKSLQDILRQRFKSSKDSDVDYVITQDPWGFSINREGFSVRVFLTTTPRNMAKSDPAVHVDPGSQKDALSAIKQSRWLEENASHTTVKVLTRILKDMSRRFRGFQYLSSWMISLLAYYAVVQNPTYQIISINLAFRRCLQLLAGGLFLPNGAGLVDPCEPGSSRLYTYLSATEQDDLSGTAQTLLRALNLGVYNLLFTWKETSEGASRDDFVNAVSSASKIAFEWACPVITEVQEGASMRTEPLSA</sequence>
<dbReference type="Proteomes" id="UP001497525">
    <property type="component" value="Unassembled WGS sequence"/>
</dbReference>
<dbReference type="SMART" id="SM00572">
    <property type="entry name" value="DZF"/>
    <property type="match status" value="1"/>
</dbReference>
<dbReference type="SUPFAM" id="SSF81301">
    <property type="entry name" value="Nucleotidyltransferase"/>
    <property type="match status" value="1"/>
</dbReference>
<dbReference type="InterPro" id="IPR052134">
    <property type="entry name" value="ILF2"/>
</dbReference>
<keyword evidence="2" id="KW-0805">Transcription regulation</keyword>
<dbReference type="PANTHER" id="PTHR46447:SF1">
    <property type="entry name" value="INTERLEUKIN ENHANCER-BINDING FACTOR 2"/>
    <property type="match status" value="1"/>
</dbReference>
<dbReference type="GO" id="GO:0003725">
    <property type="term" value="F:double-stranded RNA binding"/>
    <property type="evidence" value="ECO:0007669"/>
    <property type="project" value="TreeGrafter"/>
</dbReference>
<protein>
    <recommendedName>
        <fullName evidence="7">DZF domain-containing protein</fullName>
    </recommendedName>
</protein>
<reference evidence="8" key="1">
    <citation type="submission" date="2024-06" db="EMBL/GenBank/DDBJ databases">
        <authorList>
            <person name="Liu X."/>
            <person name="Lenzi L."/>
            <person name="Haldenby T S."/>
            <person name="Uol C."/>
        </authorList>
    </citation>
    <scope>NUCLEOTIDE SEQUENCE</scope>
</reference>
<dbReference type="PANTHER" id="PTHR46447">
    <property type="entry name" value="INTERLEUKIN ENHANCER-BINDING FACTOR"/>
    <property type="match status" value="1"/>
</dbReference>
<dbReference type="InterPro" id="IPR049402">
    <property type="entry name" value="DZF_dom_C"/>
</dbReference>
<name>A0AAV2T3F2_CALDB</name>
<evidence type="ECO:0000313" key="8">
    <source>
        <dbReference type="EMBL" id="CAL5130624.1"/>
    </source>
</evidence>
<dbReference type="InterPro" id="IPR043519">
    <property type="entry name" value="NT_sf"/>
</dbReference>
<organism evidence="8 9">
    <name type="scientific">Calicophoron daubneyi</name>
    <name type="common">Rumen fluke</name>
    <name type="synonym">Paramphistomum daubneyi</name>
    <dbReference type="NCBI Taxonomy" id="300641"/>
    <lineage>
        <taxon>Eukaryota</taxon>
        <taxon>Metazoa</taxon>
        <taxon>Spiralia</taxon>
        <taxon>Lophotrochozoa</taxon>
        <taxon>Platyhelminthes</taxon>
        <taxon>Trematoda</taxon>
        <taxon>Digenea</taxon>
        <taxon>Plagiorchiida</taxon>
        <taxon>Pronocephalata</taxon>
        <taxon>Paramphistomoidea</taxon>
        <taxon>Paramphistomidae</taxon>
        <taxon>Calicophoron</taxon>
    </lineage>
</organism>
<comment type="caution">
    <text evidence="8">The sequence shown here is derived from an EMBL/GenBank/DDBJ whole genome shotgun (WGS) entry which is preliminary data.</text>
</comment>
<dbReference type="Gene3D" id="3.30.460.10">
    <property type="entry name" value="Beta Polymerase, domain 2"/>
    <property type="match status" value="1"/>
</dbReference>
<gene>
    <name evidence="8" type="ORF">CDAUBV1_LOCUS2799</name>
</gene>
<evidence type="ECO:0000256" key="4">
    <source>
        <dbReference type="ARBA" id="ARBA00023159"/>
    </source>
</evidence>
<keyword evidence="6" id="KW-0539">Nucleus</keyword>
<accession>A0AAV2T3F2</accession>
<dbReference type="Pfam" id="PF07528">
    <property type="entry name" value="DZF_N"/>
    <property type="match status" value="1"/>
</dbReference>
<dbReference type="GO" id="GO:0003677">
    <property type="term" value="F:DNA binding"/>
    <property type="evidence" value="ECO:0007669"/>
    <property type="project" value="UniProtKB-KW"/>
</dbReference>
<dbReference type="InterPro" id="IPR049401">
    <property type="entry name" value="DZF_dom_N"/>
</dbReference>
<dbReference type="PROSITE" id="PS50152">
    <property type="entry name" value="25A_SYNTH_3"/>
    <property type="match status" value="1"/>
</dbReference>
<dbReference type="Pfam" id="PF20965">
    <property type="entry name" value="DZF_C"/>
    <property type="match status" value="1"/>
</dbReference>
<feature type="domain" description="DZF" evidence="7">
    <location>
        <begin position="17"/>
        <end position="371"/>
    </location>
</feature>
<dbReference type="Gene3D" id="1.10.1410.40">
    <property type="match status" value="1"/>
</dbReference>
<evidence type="ECO:0000256" key="2">
    <source>
        <dbReference type="ARBA" id="ARBA00023015"/>
    </source>
</evidence>
<dbReference type="AlphaFoldDB" id="A0AAV2T3F2"/>
<dbReference type="EMBL" id="CAXLJL010000068">
    <property type="protein sequence ID" value="CAL5130624.1"/>
    <property type="molecule type" value="Genomic_DNA"/>
</dbReference>
<evidence type="ECO:0000256" key="3">
    <source>
        <dbReference type="ARBA" id="ARBA00023125"/>
    </source>
</evidence>
<evidence type="ECO:0000256" key="5">
    <source>
        <dbReference type="ARBA" id="ARBA00023163"/>
    </source>
</evidence>
<evidence type="ECO:0000313" key="9">
    <source>
        <dbReference type="Proteomes" id="UP001497525"/>
    </source>
</evidence>
<dbReference type="InterPro" id="IPR006561">
    <property type="entry name" value="DZF_dom"/>
</dbReference>
<evidence type="ECO:0000259" key="7">
    <source>
        <dbReference type="PROSITE" id="PS51703"/>
    </source>
</evidence>
<proteinExistence type="predicted"/>
<dbReference type="GO" id="GO:0045893">
    <property type="term" value="P:positive regulation of DNA-templated transcription"/>
    <property type="evidence" value="ECO:0007669"/>
    <property type="project" value="TreeGrafter"/>
</dbReference>
<dbReference type="GO" id="GO:0071013">
    <property type="term" value="C:catalytic step 2 spliceosome"/>
    <property type="evidence" value="ECO:0007669"/>
    <property type="project" value="TreeGrafter"/>
</dbReference>
<comment type="subcellular location">
    <subcellularLocation>
        <location evidence="1">Nucleus</location>
    </subcellularLocation>
</comment>
<evidence type="ECO:0000256" key="6">
    <source>
        <dbReference type="ARBA" id="ARBA00023242"/>
    </source>
</evidence>
<keyword evidence="4" id="KW-0010">Activator</keyword>
<evidence type="ECO:0000256" key="1">
    <source>
        <dbReference type="ARBA" id="ARBA00004123"/>
    </source>
</evidence>